<dbReference type="AlphaFoldDB" id="E0U7R0"/>
<gene>
    <name evidence="1" type="ordered locus">Cyan7822_2915</name>
</gene>
<evidence type="ECO:0000313" key="1">
    <source>
        <dbReference type="EMBL" id="ADN14872.1"/>
    </source>
</evidence>
<sequence>MAIIALKAWYLPDYEPITEVIKRPHDLRLSRSSLLKSGLRADILDDNQLIRESTWFQRYLEGESVEFYIEGSGGYVVSNLDLISQEVYLTKLDFSAILDPVIYFSPQSQYPESSEILREVLTEVISTLNKKSRLPLTLEETPRPSETPVRLSDAQLRKIRKSLLFIADGTAINEVESVLLLSSNVCVELGYALGCKRSAQILWVYQERQQISGQLPFDLSQHQQLPFTTKAQLNKVLPDVIKNLLQRFKLFS</sequence>
<accession>E0U7R0</accession>
<dbReference type="OrthoDB" id="508212at2"/>
<reference evidence="2" key="1">
    <citation type="journal article" date="2011" name="MBio">
        <title>Novel metabolic attributes of the genus Cyanothece, comprising a group of unicellular nitrogen-fixing Cyanobacteria.</title>
        <authorList>
            <person name="Bandyopadhyay A."/>
            <person name="Elvitigala T."/>
            <person name="Welsh E."/>
            <person name="Stockel J."/>
            <person name="Liberton M."/>
            <person name="Min H."/>
            <person name="Sherman L.A."/>
            <person name="Pakrasi H.B."/>
        </authorList>
    </citation>
    <scope>NUCLEOTIDE SEQUENCE [LARGE SCALE GENOMIC DNA]</scope>
    <source>
        <strain evidence="2">PCC 7822</strain>
    </source>
</reference>
<dbReference type="Proteomes" id="UP000008206">
    <property type="component" value="Chromosome"/>
</dbReference>
<name>E0U7R0_GLOV7</name>
<dbReference type="RefSeq" id="WP_013322975.1">
    <property type="nucleotide sequence ID" value="NC_014501.1"/>
</dbReference>
<dbReference type="STRING" id="497965.Cyan7822_2915"/>
<proteinExistence type="predicted"/>
<dbReference type="EMBL" id="CP002198">
    <property type="protein sequence ID" value="ADN14872.1"/>
    <property type="molecule type" value="Genomic_DNA"/>
</dbReference>
<keyword evidence="2" id="KW-1185">Reference proteome</keyword>
<evidence type="ECO:0000313" key="2">
    <source>
        <dbReference type="Proteomes" id="UP000008206"/>
    </source>
</evidence>
<dbReference type="HOGENOM" id="CLU_1101806_0_0_3"/>
<protein>
    <submittedName>
        <fullName evidence="1">Uncharacterized protein</fullName>
    </submittedName>
</protein>
<dbReference type="eggNOG" id="ENOG502Z810">
    <property type="taxonomic scope" value="Bacteria"/>
</dbReference>
<organism evidence="1 2">
    <name type="scientific">Gloeothece verrucosa (strain PCC 7822)</name>
    <name type="common">Cyanothece sp. (strain PCC 7822)</name>
    <dbReference type="NCBI Taxonomy" id="497965"/>
    <lineage>
        <taxon>Bacteria</taxon>
        <taxon>Bacillati</taxon>
        <taxon>Cyanobacteriota</taxon>
        <taxon>Cyanophyceae</taxon>
        <taxon>Oscillatoriophycideae</taxon>
        <taxon>Chroococcales</taxon>
        <taxon>Aphanothecaceae</taxon>
        <taxon>Gloeothece</taxon>
        <taxon>Gloeothece verrucosa</taxon>
    </lineage>
</organism>
<dbReference type="KEGG" id="cyj:Cyan7822_2915"/>